<dbReference type="Proteomes" id="UP000031668">
    <property type="component" value="Unassembled WGS sequence"/>
</dbReference>
<gene>
    <name evidence="2" type="ORF">RF11_14160</name>
</gene>
<dbReference type="EMBL" id="JWZT01005187">
    <property type="protein sequence ID" value="KII61884.1"/>
    <property type="molecule type" value="Genomic_DNA"/>
</dbReference>
<sequence>MESDPQINIPMSDSDNHPFEREASQKNPDSEVASRSRLSDDKEIFLKGDHTYNQLFENQGKKEGISDPIKGRLKNNSQEEHAETHPLLSSLLKGSPLRPKSQMHSIMTNLLNPNVDEIEGKTYPTITVVYKTQRETEPVPPSEIQTLYQYVNQESSQVGEKQEQDESVIDIAGYYVSPRAQPVRGNPTVAKLLEWKRASQGQSGGIIAGLLEGGSDRPLYQENPVKQLQVSRHRRKTLAVSYPSASNVFEASSSKESDRYKEGVQVSHDEYLKTKSKESDITAEEYLQMQRAAQALMEMYHNSQQVKTYPVNDFNPSIETEADQFTVSSKLSQLGTEVKIKSYISH</sequence>
<dbReference type="AlphaFoldDB" id="A0A0C2MBZ4"/>
<proteinExistence type="predicted"/>
<feature type="compositionally biased region" description="Polar residues" evidence="1">
    <location>
        <begin position="1"/>
        <end position="13"/>
    </location>
</feature>
<protein>
    <submittedName>
        <fullName evidence="2">Uncharacterized protein</fullName>
    </submittedName>
</protein>
<organism evidence="2 3">
    <name type="scientific">Thelohanellus kitauei</name>
    <name type="common">Myxosporean</name>
    <dbReference type="NCBI Taxonomy" id="669202"/>
    <lineage>
        <taxon>Eukaryota</taxon>
        <taxon>Metazoa</taxon>
        <taxon>Cnidaria</taxon>
        <taxon>Myxozoa</taxon>
        <taxon>Myxosporea</taxon>
        <taxon>Bivalvulida</taxon>
        <taxon>Platysporina</taxon>
        <taxon>Myxobolidae</taxon>
        <taxon>Thelohanellus</taxon>
    </lineage>
</organism>
<reference evidence="2 3" key="1">
    <citation type="journal article" date="2014" name="Genome Biol. Evol.">
        <title>The genome of the myxosporean Thelohanellus kitauei shows adaptations to nutrient acquisition within its fish host.</title>
        <authorList>
            <person name="Yang Y."/>
            <person name="Xiong J."/>
            <person name="Zhou Z."/>
            <person name="Huo F."/>
            <person name="Miao W."/>
            <person name="Ran C."/>
            <person name="Liu Y."/>
            <person name="Zhang J."/>
            <person name="Feng J."/>
            <person name="Wang M."/>
            <person name="Wang M."/>
            <person name="Wang L."/>
            <person name="Yao B."/>
        </authorList>
    </citation>
    <scope>NUCLEOTIDE SEQUENCE [LARGE SCALE GENOMIC DNA]</scope>
    <source>
        <strain evidence="2">Wuqing</strain>
    </source>
</reference>
<feature type="region of interest" description="Disordered" evidence="1">
    <location>
        <begin position="1"/>
        <end position="85"/>
    </location>
</feature>
<keyword evidence="3" id="KW-1185">Reference proteome</keyword>
<evidence type="ECO:0000256" key="1">
    <source>
        <dbReference type="SAM" id="MobiDB-lite"/>
    </source>
</evidence>
<evidence type="ECO:0000313" key="2">
    <source>
        <dbReference type="EMBL" id="KII61884.1"/>
    </source>
</evidence>
<accession>A0A0C2MBZ4</accession>
<feature type="compositionally biased region" description="Basic and acidic residues" evidence="1">
    <location>
        <begin position="14"/>
        <end position="50"/>
    </location>
</feature>
<name>A0A0C2MBZ4_THEKT</name>
<evidence type="ECO:0000313" key="3">
    <source>
        <dbReference type="Proteomes" id="UP000031668"/>
    </source>
</evidence>
<comment type="caution">
    <text evidence="2">The sequence shown here is derived from an EMBL/GenBank/DDBJ whole genome shotgun (WGS) entry which is preliminary data.</text>
</comment>